<name>A0A6S6S6W8_9BACT</name>
<gene>
    <name evidence="1" type="ORF">HELGO_WM32986</name>
</gene>
<organism evidence="1">
    <name type="scientific">uncultured Sulfurovum sp</name>
    <dbReference type="NCBI Taxonomy" id="269237"/>
    <lineage>
        <taxon>Bacteria</taxon>
        <taxon>Pseudomonadati</taxon>
        <taxon>Campylobacterota</taxon>
        <taxon>Epsilonproteobacteria</taxon>
        <taxon>Campylobacterales</taxon>
        <taxon>Sulfurovaceae</taxon>
        <taxon>Sulfurovum</taxon>
        <taxon>environmental samples</taxon>
    </lineage>
</organism>
<sequence length="76" mass="9071">MTKYKSRVFLLGTNHKESEDLKKIFNLSNFEAIGRLLVEDCPRGNLDNWKNKHLECNILEIDRMKEEGIFNWLFIN</sequence>
<proteinExistence type="predicted"/>
<accession>A0A6S6S6W8</accession>
<dbReference type="EMBL" id="CACVAR010000082">
    <property type="protein sequence ID" value="CAA6801187.1"/>
    <property type="molecule type" value="Genomic_DNA"/>
</dbReference>
<protein>
    <submittedName>
        <fullName evidence="1">Uncharacterized protein</fullName>
    </submittedName>
</protein>
<reference evidence="1" key="1">
    <citation type="submission" date="2020-01" db="EMBL/GenBank/DDBJ databases">
        <authorList>
            <person name="Meier V. D."/>
            <person name="Meier V D."/>
        </authorList>
    </citation>
    <scope>NUCLEOTIDE SEQUENCE</scope>
    <source>
        <strain evidence="1">HLG_WM_MAG_03</strain>
    </source>
</reference>
<dbReference type="AlphaFoldDB" id="A0A6S6S6W8"/>
<evidence type="ECO:0000313" key="1">
    <source>
        <dbReference type="EMBL" id="CAA6801187.1"/>
    </source>
</evidence>